<dbReference type="InterPro" id="IPR002486">
    <property type="entry name" value="Col_cuticle_N"/>
</dbReference>
<evidence type="ECO:0000256" key="2">
    <source>
        <dbReference type="SAM" id="MobiDB-lite"/>
    </source>
</evidence>
<dbReference type="Pfam" id="PF01484">
    <property type="entry name" value="Col_cuticle_N"/>
    <property type="match status" value="1"/>
</dbReference>
<feature type="domain" description="Nematode cuticle collagen N-terminal" evidence="4">
    <location>
        <begin position="21"/>
        <end position="73"/>
    </location>
</feature>
<feature type="compositionally biased region" description="Low complexity" evidence="2">
    <location>
        <begin position="120"/>
        <end position="145"/>
    </location>
</feature>
<keyword evidence="5" id="KW-1185">Reference proteome</keyword>
<reference evidence="6" key="1">
    <citation type="submission" date="2022-11" db="UniProtKB">
        <authorList>
            <consortium name="WormBaseParasite"/>
        </authorList>
    </citation>
    <scope>IDENTIFICATION</scope>
</reference>
<evidence type="ECO:0000313" key="6">
    <source>
        <dbReference type="WBParaSite" id="PDA_v2.g16481.t1"/>
    </source>
</evidence>
<dbReference type="Proteomes" id="UP000887578">
    <property type="component" value="Unplaced"/>
</dbReference>
<evidence type="ECO:0000256" key="1">
    <source>
        <dbReference type="ARBA" id="ARBA00022737"/>
    </source>
</evidence>
<organism evidence="5 6">
    <name type="scientific">Panagrolaimus davidi</name>
    <dbReference type="NCBI Taxonomy" id="227884"/>
    <lineage>
        <taxon>Eukaryota</taxon>
        <taxon>Metazoa</taxon>
        <taxon>Ecdysozoa</taxon>
        <taxon>Nematoda</taxon>
        <taxon>Chromadorea</taxon>
        <taxon>Rhabditida</taxon>
        <taxon>Tylenchina</taxon>
        <taxon>Panagrolaimomorpha</taxon>
        <taxon>Panagrolaimoidea</taxon>
        <taxon>Panagrolaimidae</taxon>
        <taxon>Panagrolaimus</taxon>
    </lineage>
</organism>
<feature type="region of interest" description="Disordered" evidence="2">
    <location>
        <begin position="117"/>
        <end position="304"/>
    </location>
</feature>
<sequence length="310" mass="32208">METDKIMYDPKRIQEAIVFKRFAFFGIFLATISTFLLIILVPALYNYVQMIQSGLRDELDYCRHNADHLWDEYARVQKLVGPAAVSKLNKREYYNRIFRTKRGTGYDALEVVEANSKGSEPAATPVAAPAAGPTEVSASSGSDPSGYGGDAKPAASEPATSAPINAEASYGGDGPQPAEASPPPSAPVATSAPAASDAPSAPINAEASYGGVPEAPAPTTAAPAPAAPVNAEATFDGATRENPETPVSPMSESHETQTCSCGMGPAGPPGENGPDGQDGVDGMPGEVGKDGPDAKLDEMPNETNMCFISW</sequence>
<feature type="compositionally biased region" description="Low complexity" evidence="2">
    <location>
        <begin position="187"/>
        <end position="202"/>
    </location>
</feature>
<name>A0A914PE66_9BILA</name>
<feature type="transmembrane region" description="Helical" evidence="3">
    <location>
        <begin position="21"/>
        <end position="45"/>
    </location>
</feature>
<keyword evidence="3" id="KW-0472">Membrane</keyword>
<dbReference type="WBParaSite" id="PDA_v2.g16481.t1">
    <property type="protein sequence ID" value="PDA_v2.g16481.t1"/>
    <property type="gene ID" value="PDA_v2.g16481"/>
</dbReference>
<feature type="compositionally biased region" description="Low complexity" evidence="2">
    <location>
        <begin position="212"/>
        <end position="233"/>
    </location>
</feature>
<accession>A0A914PE66</accession>
<keyword evidence="3" id="KW-0812">Transmembrane</keyword>
<keyword evidence="1" id="KW-0677">Repeat</keyword>
<proteinExistence type="predicted"/>
<feature type="compositionally biased region" description="Basic and acidic residues" evidence="2">
    <location>
        <begin position="287"/>
        <end position="298"/>
    </location>
</feature>
<evidence type="ECO:0000259" key="4">
    <source>
        <dbReference type="SMART" id="SM01088"/>
    </source>
</evidence>
<dbReference type="AlphaFoldDB" id="A0A914PE66"/>
<protein>
    <submittedName>
        <fullName evidence="6">Nematode cuticle collagen N-terminal domain-containing protein</fullName>
    </submittedName>
</protein>
<feature type="compositionally biased region" description="Polar residues" evidence="2">
    <location>
        <begin position="248"/>
        <end position="260"/>
    </location>
</feature>
<dbReference type="PANTHER" id="PTHR24637:SF421">
    <property type="entry name" value="CUTICLE COLLAGEN DPY-2"/>
    <property type="match status" value="1"/>
</dbReference>
<dbReference type="GO" id="GO:0042302">
    <property type="term" value="F:structural constituent of cuticle"/>
    <property type="evidence" value="ECO:0007669"/>
    <property type="project" value="InterPro"/>
</dbReference>
<evidence type="ECO:0000256" key="3">
    <source>
        <dbReference type="SAM" id="Phobius"/>
    </source>
</evidence>
<dbReference type="PANTHER" id="PTHR24637">
    <property type="entry name" value="COLLAGEN"/>
    <property type="match status" value="1"/>
</dbReference>
<evidence type="ECO:0000313" key="5">
    <source>
        <dbReference type="Proteomes" id="UP000887578"/>
    </source>
</evidence>
<dbReference type="SMART" id="SM01088">
    <property type="entry name" value="Col_cuticle_N"/>
    <property type="match status" value="1"/>
</dbReference>
<keyword evidence="3" id="KW-1133">Transmembrane helix</keyword>